<keyword evidence="2" id="KW-1185">Reference proteome</keyword>
<dbReference type="InterPro" id="IPR011042">
    <property type="entry name" value="6-blade_b-propeller_TolB-like"/>
</dbReference>
<gene>
    <name evidence="1" type="ORF">MCOR_55721</name>
</gene>
<reference evidence="1 2" key="1">
    <citation type="submission" date="2020-06" db="EMBL/GenBank/DDBJ databases">
        <authorList>
            <person name="Li R."/>
            <person name="Bekaert M."/>
        </authorList>
    </citation>
    <scope>NUCLEOTIDE SEQUENCE [LARGE SCALE GENOMIC DNA]</scope>
    <source>
        <strain evidence="2">wild</strain>
    </source>
</reference>
<evidence type="ECO:0000313" key="1">
    <source>
        <dbReference type="EMBL" id="CAC5423751.1"/>
    </source>
</evidence>
<dbReference type="EMBL" id="CACVKT020009852">
    <property type="protein sequence ID" value="CAC5423751.1"/>
    <property type="molecule type" value="Genomic_DNA"/>
</dbReference>
<protein>
    <submittedName>
        <fullName evidence="1">Uncharacterized protein</fullName>
    </submittedName>
</protein>
<proteinExistence type="predicted"/>
<sequence>MFITGIDMFDDGRIVLADQSSNLRLVIMNQEGEFINSIPLEDTCYDVAVMDKDTVATTLVKERKVVIVDVNSSEVQRTNATVLLVQVNNWSSVSSTIAFIFLIFLVMRCQCCHTAKYSNEVYSTDFDGKVLWKFDCQKSDCPTGITNDAS</sequence>
<name>A0A6J8EX51_MYTCO</name>
<dbReference type="Gene3D" id="2.120.10.30">
    <property type="entry name" value="TolB, C-terminal domain"/>
    <property type="match status" value="1"/>
</dbReference>
<dbReference type="Proteomes" id="UP000507470">
    <property type="component" value="Unassembled WGS sequence"/>
</dbReference>
<dbReference type="AlphaFoldDB" id="A0A6J8EX51"/>
<organism evidence="1 2">
    <name type="scientific">Mytilus coruscus</name>
    <name type="common">Sea mussel</name>
    <dbReference type="NCBI Taxonomy" id="42192"/>
    <lineage>
        <taxon>Eukaryota</taxon>
        <taxon>Metazoa</taxon>
        <taxon>Spiralia</taxon>
        <taxon>Lophotrochozoa</taxon>
        <taxon>Mollusca</taxon>
        <taxon>Bivalvia</taxon>
        <taxon>Autobranchia</taxon>
        <taxon>Pteriomorphia</taxon>
        <taxon>Mytilida</taxon>
        <taxon>Mytiloidea</taxon>
        <taxon>Mytilidae</taxon>
        <taxon>Mytilinae</taxon>
        <taxon>Mytilus</taxon>
    </lineage>
</organism>
<evidence type="ECO:0000313" key="2">
    <source>
        <dbReference type="Proteomes" id="UP000507470"/>
    </source>
</evidence>
<dbReference type="SUPFAM" id="SSF75011">
    <property type="entry name" value="3-carboxy-cis,cis-mucoante lactonizing enzyme"/>
    <property type="match status" value="1"/>
</dbReference>
<accession>A0A6J8EX51</accession>